<evidence type="ECO:0000256" key="6">
    <source>
        <dbReference type="PROSITE-ProRule" id="PRU00433"/>
    </source>
</evidence>
<dbReference type="PANTHER" id="PTHR33751">
    <property type="entry name" value="CBB3-TYPE CYTOCHROME C OXIDASE SUBUNIT FIXP"/>
    <property type="match status" value="1"/>
</dbReference>
<evidence type="ECO:0000256" key="7">
    <source>
        <dbReference type="SAM" id="SignalP"/>
    </source>
</evidence>
<evidence type="ECO:0000256" key="4">
    <source>
        <dbReference type="ARBA" id="ARBA00022982"/>
    </source>
</evidence>
<dbReference type="KEGG" id="htr:EPV75_09160"/>
<dbReference type="PANTHER" id="PTHR33751:SF9">
    <property type="entry name" value="CYTOCHROME C4"/>
    <property type="match status" value="1"/>
</dbReference>
<evidence type="ECO:0000259" key="8">
    <source>
        <dbReference type="PROSITE" id="PS51007"/>
    </source>
</evidence>
<name>A0A410H4G7_9GAMM</name>
<keyword evidence="4" id="KW-0249">Electron transport</keyword>
<accession>A0A410H4G7</accession>
<dbReference type="GO" id="GO:0046872">
    <property type="term" value="F:metal ion binding"/>
    <property type="evidence" value="ECO:0007669"/>
    <property type="project" value="UniProtKB-KW"/>
</dbReference>
<gene>
    <name evidence="9" type="ORF">EPV75_09160</name>
</gene>
<organism evidence="9 10">
    <name type="scientific">Hydrogenovibrio thermophilus</name>
    <dbReference type="NCBI Taxonomy" id="265883"/>
    <lineage>
        <taxon>Bacteria</taxon>
        <taxon>Pseudomonadati</taxon>
        <taxon>Pseudomonadota</taxon>
        <taxon>Gammaproteobacteria</taxon>
        <taxon>Thiotrichales</taxon>
        <taxon>Piscirickettsiaceae</taxon>
        <taxon>Hydrogenovibrio</taxon>
    </lineage>
</organism>
<evidence type="ECO:0000256" key="1">
    <source>
        <dbReference type="ARBA" id="ARBA00022448"/>
    </source>
</evidence>
<evidence type="ECO:0000256" key="5">
    <source>
        <dbReference type="ARBA" id="ARBA00023004"/>
    </source>
</evidence>
<dbReference type="InterPro" id="IPR009056">
    <property type="entry name" value="Cyt_c-like_dom"/>
</dbReference>
<evidence type="ECO:0000313" key="10">
    <source>
        <dbReference type="Proteomes" id="UP000285478"/>
    </source>
</evidence>
<evidence type="ECO:0000313" key="9">
    <source>
        <dbReference type="EMBL" id="QAB15828.1"/>
    </source>
</evidence>
<feature type="signal peptide" evidence="7">
    <location>
        <begin position="1"/>
        <end position="23"/>
    </location>
</feature>
<dbReference type="InterPro" id="IPR050597">
    <property type="entry name" value="Cytochrome_c_Oxidase_Subunit"/>
</dbReference>
<dbReference type="GO" id="GO:0020037">
    <property type="term" value="F:heme binding"/>
    <property type="evidence" value="ECO:0007669"/>
    <property type="project" value="InterPro"/>
</dbReference>
<evidence type="ECO:0000256" key="2">
    <source>
        <dbReference type="ARBA" id="ARBA00022617"/>
    </source>
</evidence>
<dbReference type="RefSeq" id="WP_128385177.1">
    <property type="nucleotide sequence ID" value="NZ_CP035033.1"/>
</dbReference>
<dbReference type="InterPro" id="IPR036909">
    <property type="entry name" value="Cyt_c-like_dom_sf"/>
</dbReference>
<dbReference type="Pfam" id="PF00034">
    <property type="entry name" value="Cytochrom_C"/>
    <property type="match status" value="1"/>
</dbReference>
<keyword evidence="1" id="KW-0813">Transport</keyword>
<dbReference type="Gene3D" id="1.10.760.10">
    <property type="entry name" value="Cytochrome c-like domain"/>
    <property type="match status" value="2"/>
</dbReference>
<keyword evidence="10" id="KW-1185">Reference proteome</keyword>
<evidence type="ECO:0000256" key="3">
    <source>
        <dbReference type="ARBA" id="ARBA00022723"/>
    </source>
</evidence>
<dbReference type="PROSITE" id="PS51007">
    <property type="entry name" value="CYTC"/>
    <property type="match status" value="2"/>
</dbReference>
<keyword evidence="5 6" id="KW-0408">Iron</keyword>
<dbReference type="Proteomes" id="UP000285478">
    <property type="component" value="Chromosome"/>
</dbReference>
<keyword evidence="2 6" id="KW-0349">Heme</keyword>
<dbReference type="Pfam" id="PF13442">
    <property type="entry name" value="Cytochrome_CBB3"/>
    <property type="match status" value="1"/>
</dbReference>
<reference evidence="9 10" key="1">
    <citation type="journal article" date="2018" name="Environ. Microbiol.">
        <title>Genomes of ubiquitous marine and hypersaline Hydrogenovibrio, Thiomicrorhabdus and Thiomicrospira spp. encode a diversity of mechanisms to sustain chemolithoautotrophy in heterogeneous environments.</title>
        <authorList>
            <person name="Scott K.M."/>
            <person name="Williams J."/>
            <person name="Porter C.M.B."/>
            <person name="Russel S."/>
            <person name="Harmer T.L."/>
            <person name="Paul J.H."/>
            <person name="Antonen K.M."/>
            <person name="Bridges M.K."/>
            <person name="Camper G.J."/>
            <person name="Campla C.K."/>
            <person name="Casella L.G."/>
            <person name="Chase E."/>
            <person name="Conrad J.W."/>
            <person name="Cruz M.C."/>
            <person name="Dunlap D.S."/>
            <person name="Duran L."/>
            <person name="Fahsbender E.M."/>
            <person name="Goldsmith D.B."/>
            <person name="Keeley R.F."/>
            <person name="Kondoff M.R."/>
            <person name="Kussy B.I."/>
            <person name="Lane M.K."/>
            <person name="Lawler S."/>
            <person name="Leigh B.A."/>
            <person name="Lewis C."/>
            <person name="Lostal L.M."/>
            <person name="Marking D."/>
            <person name="Mancera P.A."/>
            <person name="McClenthan E.C."/>
            <person name="McIntyre E.A."/>
            <person name="Mine J.A."/>
            <person name="Modi S."/>
            <person name="Moore B.D."/>
            <person name="Morgan W.A."/>
            <person name="Nelson K.M."/>
            <person name="Nguyen K.N."/>
            <person name="Ogburn N."/>
            <person name="Parrino D.G."/>
            <person name="Pedapudi A.D."/>
            <person name="Pelham R.P."/>
            <person name="Preece A.M."/>
            <person name="Rampersad E.A."/>
            <person name="Richardson J.C."/>
            <person name="Rodgers C.M."/>
            <person name="Schaffer B.L."/>
            <person name="Sheridan N.E."/>
            <person name="Solone M.R."/>
            <person name="Staley Z.R."/>
            <person name="Tabuchi M."/>
            <person name="Waide R.J."/>
            <person name="Wanjugi P.W."/>
            <person name="Young S."/>
            <person name="Clum A."/>
            <person name="Daum C."/>
            <person name="Huntemann M."/>
            <person name="Ivanova N."/>
            <person name="Kyrpides N."/>
            <person name="Mikhailova N."/>
            <person name="Palaniappan K."/>
            <person name="Pillay M."/>
            <person name="Reddy T.B.K."/>
            <person name="Shapiro N."/>
            <person name="Stamatis D."/>
            <person name="Varghese N."/>
            <person name="Woyke T."/>
            <person name="Boden R."/>
            <person name="Freyermuth S.K."/>
            <person name="Kerfeld C.A."/>
        </authorList>
    </citation>
    <scope>NUCLEOTIDE SEQUENCE [LARGE SCALE GENOMIC DNA]</scope>
    <source>
        <strain evidence="9 10">JR-2</strain>
    </source>
</reference>
<keyword evidence="3 6" id="KW-0479">Metal-binding</keyword>
<dbReference type="AlphaFoldDB" id="A0A410H4G7"/>
<dbReference type="GO" id="GO:0009055">
    <property type="term" value="F:electron transfer activity"/>
    <property type="evidence" value="ECO:0007669"/>
    <property type="project" value="InterPro"/>
</dbReference>
<sequence>MLKRTLISACTAAFIGLSGAALAGGHGEKPEANPWTNFALQNTLNKMPAGNAANGKELSDQWMCAACHGETGKSPSRNYASINGMPKEYTIKMMLDYRDGRRWENYKQANIMVKLAQSMNDQEIADLAAFYAEQPLTNWTDSTDVDPKIDRLVRKGDVNRMITPCASCHGVHGEGHGVVPSLAGQVPEYFVRTMKAYQDGQRHNDVNQGMSQFTHDLTDEEIQGLADYYAAMPAVKE</sequence>
<feature type="chain" id="PRO_5019366481" evidence="7">
    <location>
        <begin position="24"/>
        <end position="237"/>
    </location>
</feature>
<keyword evidence="7" id="KW-0732">Signal</keyword>
<feature type="domain" description="Cytochrome c" evidence="8">
    <location>
        <begin position="50"/>
        <end position="135"/>
    </location>
</feature>
<feature type="domain" description="Cytochrome c" evidence="8">
    <location>
        <begin position="151"/>
        <end position="233"/>
    </location>
</feature>
<protein>
    <submittedName>
        <fullName evidence="9">C-type cytochrome</fullName>
    </submittedName>
</protein>
<dbReference type="SUPFAM" id="SSF46626">
    <property type="entry name" value="Cytochrome c"/>
    <property type="match status" value="2"/>
</dbReference>
<proteinExistence type="predicted"/>
<dbReference type="EMBL" id="CP035033">
    <property type="protein sequence ID" value="QAB15828.1"/>
    <property type="molecule type" value="Genomic_DNA"/>
</dbReference>